<dbReference type="EMBL" id="MU971343">
    <property type="protein sequence ID" value="KAK9239855.1"/>
    <property type="molecule type" value="Genomic_DNA"/>
</dbReference>
<protein>
    <submittedName>
        <fullName evidence="1">Uncharacterized protein</fullName>
    </submittedName>
</protein>
<reference evidence="2" key="1">
    <citation type="journal article" date="2024" name="Front. Bioeng. Biotechnol.">
        <title>Genome-scale model development and genomic sequencing of the oleaginous clade Lipomyces.</title>
        <authorList>
            <person name="Czajka J.J."/>
            <person name="Han Y."/>
            <person name="Kim J."/>
            <person name="Mondo S.J."/>
            <person name="Hofstad B.A."/>
            <person name="Robles A."/>
            <person name="Haridas S."/>
            <person name="Riley R."/>
            <person name="LaButti K."/>
            <person name="Pangilinan J."/>
            <person name="Andreopoulos W."/>
            <person name="Lipzen A."/>
            <person name="Yan J."/>
            <person name="Wang M."/>
            <person name="Ng V."/>
            <person name="Grigoriev I.V."/>
            <person name="Spatafora J.W."/>
            <person name="Magnuson J.K."/>
            <person name="Baker S.E."/>
            <person name="Pomraning K.R."/>
        </authorList>
    </citation>
    <scope>NUCLEOTIDE SEQUENCE [LARGE SCALE GENOMIC DNA]</scope>
    <source>
        <strain evidence="2">CBS 7786</strain>
    </source>
</reference>
<accession>A0ACC3T8G5</accession>
<comment type="caution">
    <text evidence="1">The sequence shown here is derived from an EMBL/GenBank/DDBJ whole genome shotgun (WGS) entry which is preliminary data.</text>
</comment>
<keyword evidence="2" id="KW-1185">Reference proteome</keyword>
<evidence type="ECO:0000313" key="1">
    <source>
        <dbReference type="EMBL" id="KAK9239855.1"/>
    </source>
</evidence>
<organism evidence="1 2">
    <name type="scientific">Lipomyces kononenkoae</name>
    <name type="common">Yeast</name>
    <dbReference type="NCBI Taxonomy" id="34357"/>
    <lineage>
        <taxon>Eukaryota</taxon>
        <taxon>Fungi</taxon>
        <taxon>Dikarya</taxon>
        <taxon>Ascomycota</taxon>
        <taxon>Saccharomycotina</taxon>
        <taxon>Lipomycetes</taxon>
        <taxon>Lipomycetales</taxon>
        <taxon>Lipomycetaceae</taxon>
        <taxon>Lipomyces</taxon>
    </lineage>
</organism>
<gene>
    <name evidence="1" type="ORF">V1525DRAFT_446806</name>
</gene>
<name>A0ACC3T8G5_LIPKO</name>
<evidence type="ECO:0000313" key="2">
    <source>
        <dbReference type="Proteomes" id="UP001433508"/>
    </source>
</evidence>
<proteinExistence type="predicted"/>
<sequence>MSMEKVTAASFTALNIEEDDVSENEERIREVQIEEAFKLLQKALKAQYDRKWEVASETYNELFKVDIFTTELTGNIPLTVYGLKYLSYKNHGQLVLDWIKLSHRTLSVSELHDRLAQGMAEFAEAMINESSDVEFWLKIASFMPALNLKRLTRFALECVINSKDKIVRVDDCVESDMPLGIEDLSALYALQKSVAYGKILTELGDDISLGRPIFKQLEGWKFNETVQGYIERQTVTPIWLQPLIQEDVRLAETLANDKPRVVNLVVSTRTWTSVGKTLLQLSNKTDATEATSNAIVVTIKLPEGDANTSVTQLESPDKRLSQPDDECTKGRVDQESPSRRRKRRSFAEENVGERSSRRVRARVEEQNVAATEAVSDHKFFETIDTLLGPYGATLGDLVAITNSEADSETEPDDILLRDFMKNLQDWKDSNAKVLLYGEGIQNSPAGASRLLDLAVVKNTPKDKPMFSDDDGLIEFADSVNIGRLYLQEATIAFIKSLLLPKEDGTEYFLKYVWPVSLTKVVKRLIAFYYDLVMQVIAESMKCGDDLARRRYSTISQSCFELLLDDFVDYLQQNASSDSDETIEQFKSRLDSWKLFQLDILSLLGSSDEPHALRLRLRFEWASIILEQASGATHEAVFLIFENFKRLLASIPQKIVIELPNTGYVPEISADGVVMQMSKLHAATVFSGIFEGPSENPEKKIEILETVLKYTHESASPLRLDLQVVEHFIESSSLEFRLYLWNLLSQAYEQIGDPAKSFDCLLISLKMVIGDVTADIYEVIDFGRRTLTLFKCLFLARDLLSKSVEYALDDEKLLALLSEEKASQTLTCVVFLLRILHVYVIHEDATISNNASILENTLYARSANTFREMLIQCWCLVYIIFRKKLSDNAGDKERNEKLFHVLYLLHEELGTREYCGLSGGIFLRLLQGELLKFVSIDTENELLQCIHCRFGLTLGNESFFPYDHKANPISFDKQNALELVEFIMSMALRKRQSQGLPRSDMKTVLDKFCEVIGVPRRDNTAIYYNQSVIDKYLTQGLNPLLLHQSLKGQQSLSTVRVQSDYARVAFIGLYFLQGQIYLTQYRSRKRTMAGRTEDLDYAIRYFKHDLVCNTNRFESWYGLAQTYDAQAEDDMTWSAEKLNSDYKKTIAATQRKAILCYSLATSLYLRHDAIDPPDSILSTFWTDFGFELYASTRPPIDMEAYRVEEFERHFSGAIGMYTKPSHSETRSSTALKMALNMFQIAMKKSPKEWRNYYMQGKCLGKLKAEPRQVLEAYLLAIENIPEKTSSGDPILEPHYKFLSTLYKYFQHGVLDLDTSMEYLRRSHFYKEIGTSVDANDFYKLLVDVLSRLRTADKKHWHHRPTYRIATIVDNGLHDIMRAKEEIASFYALKAAKSFMSIWRPENERAGRHFVYAFKYTVYYIDLLEKTNDLESLNLMAKKLRRLTTVMIRHTDAWEHLCKAIVQVLRNMSAIPEKFLETAMTSVPVDEFFNRAAKLEFVCLHLKPAPALIKYLQDASELRKLNVGLAPTAGMEEMFGSIYMKLYQQLPELEQQLNEGQSAGSGPVTEDMASTEDEANSPIPNFTSAGSERDTSVPDEIRSTAHLPGTGVFAVGGGRTDHAPSTGRPRTARVTRKELISKANALLKPLVASEVSGLE</sequence>
<dbReference type="Proteomes" id="UP001433508">
    <property type="component" value="Unassembled WGS sequence"/>
</dbReference>